<proteinExistence type="predicted"/>
<gene>
    <name evidence="1" type="ORF">L6452_36838</name>
</gene>
<sequence>MITVSIYLIFVAEHPDKFIVVALAAGSNVTLLADQIKAFKPQLVSIKNESLVGELKEALAGSDYMPEIIPGDEGVIEASCPPPRLCYCSHWNRWLCWFEGPASAMACEDDSSSEDESFVQIPKPSATQHKPIPHSNIQKNAEQQYVPEDEATSIIE</sequence>
<evidence type="ECO:0000313" key="1">
    <source>
        <dbReference type="EMBL" id="KAI3677572.1"/>
    </source>
</evidence>
<accession>A0ACB8Y212</accession>
<name>A0ACB8Y212_ARCLA</name>
<reference evidence="2" key="1">
    <citation type="journal article" date="2022" name="Mol. Ecol. Resour.">
        <title>The genomes of chicory, endive, great burdock and yacon provide insights into Asteraceae palaeo-polyploidization history and plant inulin production.</title>
        <authorList>
            <person name="Fan W."/>
            <person name="Wang S."/>
            <person name="Wang H."/>
            <person name="Wang A."/>
            <person name="Jiang F."/>
            <person name="Liu H."/>
            <person name="Zhao H."/>
            <person name="Xu D."/>
            <person name="Zhang Y."/>
        </authorList>
    </citation>
    <scope>NUCLEOTIDE SEQUENCE [LARGE SCALE GENOMIC DNA]</scope>
    <source>
        <strain evidence="2">cv. Niubang</strain>
    </source>
</reference>
<keyword evidence="2" id="KW-1185">Reference proteome</keyword>
<dbReference type="Proteomes" id="UP001055879">
    <property type="component" value="Linkage Group LG14"/>
</dbReference>
<organism evidence="1 2">
    <name type="scientific">Arctium lappa</name>
    <name type="common">Greater burdock</name>
    <name type="synonym">Lappa major</name>
    <dbReference type="NCBI Taxonomy" id="4217"/>
    <lineage>
        <taxon>Eukaryota</taxon>
        <taxon>Viridiplantae</taxon>
        <taxon>Streptophyta</taxon>
        <taxon>Embryophyta</taxon>
        <taxon>Tracheophyta</taxon>
        <taxon>Spermatophyta</taxon>
        <taxon>Magnoliopsida</taxon>
        <taxon>eudicotyledons</taxon>
        <taxon>Gunneridae</taxon>
        <taxon>Pentapetalae</taxon>
        <taxon>asterids</taxon>
        <taxon>campanulids</taxon>
        <taxon>Asterales</taxon>
        <taxon>Asteraceae</taxon>
        <taxon>Carduoideae</taxon>
        <taxon>Cardueae</taxon>
        <taxon>Arctiinae</taxon>
        <taxon>Arctium</taxon>
    </lineage>
</organism>
<reference evidence="1 2" key="2">
    <citation type="journal article" date="2022" name="Mol. Ecol. Resour.">
        <title>The genomes of chicory, endive, great burdock and yacon provide insights into Asteraceae paleo-polyploidization history and plant inulin production.</title>
        <authorList>
            <person name="Fan W."/>
            <person name="Wang S."/>
            <person name="Wang H."/>
            <person name="Wang A."/>
            <person name="Jiang F."/>
            <person name="Liu H."/>
            <person name="Zhao H."/>
            <person name="Xu D."/>
            <person name="Zhang Y."/>
        </authorList>
    </citation>
    <scope>NUCLEOTIDE SEQUENCE [LARGE SCALE GENOMIC DNA]</scope>
    <source>
        <strain evidence="2">cv. Niubang</strain>
    </source>
</reference>
<dbReference type="EMBL" id="CM042060">
    <property type="protein sequence ID" value="KAI3677572.1"/>
    <property type="molecule type" value="Genomic_DNA"/>
</dbReference>
<protein>
    <submittedName>
        <fullName evidence="1">Uncharacterized protein</fullName>
    </submittedName>
</protein>
<evidence type="ECO:0000313" key="2">
    <source>
        <dbReference type="Proteomes" id="UP001055879"/>
    </source>
</evidence>
<comment type="caution">
    <text evidence="1">The sequence shown here is derived from an EMBL/GenBank/DDBJ whole genome shotgun (WGS) entry which is preliminary data.</text>
</comment>